<dbReference type="Proteomes" id="UP000078397">
    <property type="component" value="Unassembled WGS sequence"/>
</dbReference>
<evidence type="ECO:0000256" key="3">
    <source>
        <dbReference type="ARBA" id="ARBA00022679"/>
    </source>
</evidence>
<comment type="subcellular location">
    <subcellularLocation>
        <location evidence="8">Endomembrane system</location>
        <topology evidence="8">Single-pass membrane protein</topology>
    </subcellularLocation>
    <subcellularLocation>
        <location evidence="1">Membrane</location>
        <topology evidence="1">Single-pass type II membrane protein</topology>
    </subcellularLocation>
</comment>
<dbReference type="RefSeq" id="XP_022285842.1">
    <property type="nucleotide sequence ID" value="XM_022429141.1"/>
</dbReference>
<keyword evidence="12" id="KW-1185">Reference proteome</keyword>
<dbReference type="Gene3D" id="3.90.550.50">
    <property type="match status" value="1"/>
</dbReference>
<evidence type="ECO:0000313" key="12">
    <source>
        <dbReference type="Proteomes" id="UP000078397"/>
    </source>
</evidence>
<dbReference type="GO" id="GO:0016757">
    <property type="term" value="F:glycosyltransferase activity"/>
    <property type="evidence" value="ECO:0007669"/>
    <property type="project" value="UniProtKB-KW"/>
</dbReference>
<evidence type="ECO:0000256" key="1">
    <source>
        <dbReference type="ARBA" id="ARBA00004606"/>
    </source>
</evidence>
<dbReference type="PANTHER" id="PTHR10811">
    <property type="entry name" value="FRINGE-RELATED"/>
    <property type="match status" value="1"/>
</dbReference>
<comment type="caution">
    <text evidence="11">The sequence shown here is derived from an EMBL/GenBank/DDBJ whole genome shotgun (WGS) entry which is preliminary data.</text>
</comment>
<keyword evidence="5" id="KW-0735">Signal-anchor</keyword>
<evidence type="ECO:0000256" key="8">
    <source>
        <dbReference type="ARBA" id="ARBA00037847"/>
    </source>
</evidence>
<reference evidence="11 12" key="1">
    <citation type="journal article" date="2016" name="PLoS Pathog.">
        <title>Biosynthesis of antibiotic leucinostatins in bio-control fungus Purpureocillium lilacinum and their inhibition on phytophthora revealed by genome mining.</title>
        <authorList>
            <person name="Wang G."/>
            <person name="Liu Z."/>
            <person name="Lin R."/>
            <person name="Li E."/>
            <person name="Mao Z."/>
            <person name="Ling J."/>
            <person name="Yang Y."/>
            <person name="Yin W.B."/>
            <person name="Xie B."/>
        </authorList>
    </citation>
    <scope>NUCLEOTIDE SEQUENCE [LARGE SCALE GENOMIC DNA]</scope>
    <source>
        <strain evidence="11">170</strain>
    </source>
</reference>
<dbReference type="OrthoDB" id="414175at2759"/>
<organism evidence="11 12">
    <name type="scientific">Pochonia chlamydosporia 170</name>
    <dbReference type="NCBI Taxonomy" id="1380566"/>
    <lineage>
        <taxon>Eukaryota</taxon>
        <taxon>Fungi</taxon>
        <taxon>Dikarya</taxon>
        <taxon>Ascomycota</taxon>
        <taxon>Pezizomycotina</taxon>
        <taxon>Sordariomycetes</taxon>
        <taxon>Hypocreomycetidae</taxon>
        <taxon>Hypocreales</taxon>
        <taxon>Clavicipitaceae</taxon>
        <taxon>Pochonia</taxon>
    </lineage>
</organism>
<protein>
    <submittedName>
        <fullName evidence="11">Glycosyltransferase family 31</fullName>
    </submittedName>
</protein>
<evidence type="ECO:0000256" key="7">
    <source>
        <dbReference type="ARBA" id="ARBA00023136"/>
    </source>
</evidence>
<dbReference type="EMBL" id="LSBJ02000001">
    <property type="protein sequence ID" value="OWT43420.1"/>
    <property type="molecule type" value="Genomic_DNA"/>
</dbReference>
<keyword evidence="6 9" id="KW-1133">Transmembrane helix</keyword>
<dbReference type="GO" id="GO:0016020">
    <property type="term" value="C:membrane"/>
    <property type="evidence" value="ECO:0007669"/>
    <property type="project" value="UniProtKB-SubCell"/>
</dbReference>
<gene>
    <name evidence="11" type="ORF">VFPPC_17431</name>
</gene>
<dbReference type="KEGG" id="pchm:VFPPC_17431"/>
<dbReference type="InterPro" id="IPR003378">
    <property type="entry name" value="Fringe-like_glycosylTrfase"/>
</dbReference>
<keyword evidence="4 9" id="KW-0812">Transmembrane</keyword>
<keyword evidence="7 9" id="KW-0472">Membrane</keyword>
<name>A0A219ARQ2_METCM</name>
<evidence type="ECO:0000256" key="2">
    <source>
        <dbReference type="ARBA" id="ARBA00022676"/>
    </source>
</evidence>
<keyword evidence="3" id="KW-0808">Transferase</keyword>
<evidence type="ECO:0000256" key="4">
    <source>
        <dbReference type="ARBA" id="ARBA00022692"/>
    </source>
</evidence>
<accession>A0A219ARQ2</accession>
<dbReference type="AlphaFoldDB" id="A0A219ARQ2"/>
<evidence type="ECO:0000259" key="10">
    <source>
        <dbReference type="Pfam" id="PF02434"/>
    </source>
</evidence>
<evidence type="ECO:0000313" key="11">
    <source>
        <dbReference type="EMBL" id="OWT43420.1"/>
    </source>
</evidence>
<evidence type="ECO:0000256" key="6">
    <source>
        <dbReference type="ARBA" id="ARBA00022989"/>
    </source>
</evidence>
<dbReference type="GeneID" id="33936403"/>
<evidence type="ECO:0000256" key="5">
    <source>
        <dbReference type="ARBA" id="ARBA00022968"/>
    </source>
</evidence>
<evidence type="ECO:0000256" key="9">
    <source>
        <dbReference type="SAM" id="Phobius"/>
    </source>
</evidence>
<feature type="domain" description="Fringe-like glycosyltransferase" evidence="10">
    <location>
        <begin position="223"/>
        <end position="360"/>
    </location>
</feature>
<dbReference type="GO" id="GO:0012505">
    <property type="term" value="C:endomembrane system"/>
    <property type="evidence" value="ECO:0007669"/>
    <property type="project" value="UniProtKB-SubCell"/>
</dbReference>
<dbReference type="STRING" id="1380566.A0A219ARQ2"/>
<sequence length="524" mass="59386">MGTTMTMRNSPSKVILTVTYLVIVILVFIYLKPTPGQALVPSSIHNAAQSGRTGRTLVHIAARDRANCQPNRTHLLELKERYELNDSFKYAKRLVHFTRKHNIQRKSMTNLPQQLLNGDFQIINTQSHMKHKIPGCSKPLEVPVSTSPFPQNVDASDFMFGISTTYERFMESSTILLSDWAYWLTDGVGRSNGGKMILVLIDADTDELKHAKSFLTKAGINADTITANSSLPMATRYLSLLPTMYAHRDARNKKWFVLCDDDTFFPSMHALKQRLAEYDHKREMYIGALSEDIVAIQKHGSQAFGGAGVFLSPPTAERMSRVFSNCTTEEKLLEADWQGDRLLHQCILENSDTTLTTIPDLWQLDMFGDPEGFYEWGTRPLSLHHYRSWHHATPSLYSKVAYICGEDCTLQRFQTNDDYIISGYSIAHYPGGITFDTHAIEASFRAEHEKGWNFDYKFGPQRKALKKTGRKISWELKESSILDDGCVLQTYIRRGNDTRWVTESGEPMDSSDGVIELVWGASGK</sequence>
<dbReference type="Pfam" id="PF02434">
    <property type="entry name" value="Fringe"/>
    <property type="match status" value="1"/>
</dbReference>
<proteinExistence type="predicted"/>
<keyword evidence="2" id="KW-0328">Glycosyltransferase</keyword>
<feature type="transmembrane region" description="Helical" evidence="9">
    <location>
        <begin position="12"/>
        <end position="31"/>
    </location>
</feature>